<proteinExistence type="predicted"/>
<organism evidence="2">
    <name type="scientific">Leptolyngbya sp. NK1-12</name>
    <dbReference type="NCBI Taxonomy" id="2547451"/>
    <lineage>
        <taxon>Bacteria</taxon>
        <taxon>Bacillati</taxon>
        <taxon>Cyanobacteriota</taxon>
        <taxon>Cyanophyceae</taxon>
        <taxon>Leptolyngbyales</taxon>
        <taxon>Leptolyngbyaceae</taxon>
        <taxon>Leptolyngbya group</taxon>
        <taxon>Leptolyngbya</taxon>
    </lineage>
</organism>
<evidence type="ECO:0000259" key="1">
    <source>
        <dbReference type="Pfam" id="PF14252"/>
    </source>
</evidence>
<dbReference type="InterPro" id="IPR025592">
    <property type="entry name" value="DUF4347"/>
</dbReference>
<gene>
    <name evidence="2" type="ORF">HJG54_16125</name>
</gene>
<protein>
    <submittedName>
        <fullName evidence="2">DUF4347 domain-containing protein</fullName>
    </submittedName>
</protein>
<dbReference type="Pfam" id="PF14252">
    <property type="entry name" value="DUF4347"/>
    <property type="match status" value="1"/>
</dbReference>
<evidence type="ECO:0000313" key="2">
    <source>
        <dbReference type="EMBL" id="WNZ24232.1"/>
    </source>
</evidence>
<reference evidence="2" key="1">
    <citation type="submission" date="2020-05" db="EMBL/GenBank/DDBJ databases">
        <authorList>
            <person name="Zhu T."/>
            <person name="Keshari N."/>
            <person name="Lu X."/>
        </authorList>
    </citation>
    <scope>NUCLEOTIDE SEQUENCE</scope>
    <source>
        <strain evidence="2">NK1-12</strain>
    </source>
</reference>
<name>A0AA96WDG6_9CYAN</name>
<feature type="domain" description="DUF4347" evidence="1">
    <location>
        <begin position="10"/>
        <end position="132"/>
    </location>
</feature>
<sequence length="149" mass="15998">MACPSMRTALVVIDSAVDDYHTLLQGVLPDTEALLLHAHSDGVAQITAALANYTGIKQLHIVAATHANGLQLGSGYLTLFNLDRYGWQLQQWGDALATNARILVYAYGEIQVASFSAGFLNRLRLLTGADITVFEPAVFEPCDHSVGLG</sequence>
<dbReference type="EMBL" id="CP053586">
    <property type="protein sequence ID" value="WNZ24232.1"/>
    <property type="molecule type" value="Genomic_DNA"/>
</dbReference>
<accession>A0AA96WDG6</accession>
<dbReference type="AlphaFoldDB" id="A0AA96WDG6"/>
<dbReference type="RefSeq" id="WP_316429938.1">
    <property type="nucleotide sequence ID" value="NZ_CP053586.1"/>
</dbReference>